<dbReference type="KEGG" id="lsj:LSJ_3020"/>
<organism evidence="1 2">
    <name type="scientific">Ligilactobacillus salivarius</name>
    <dbReference type="NCBI Taxonomy" id="1624"/>
    <lineage>
        <taxon>Bacteria</taxon>
        <taxon>Bacillati</taxon>
        <taxon>Bacillota</taxon>
        <taxon>Bacilli</taxon>
        <taxon>Lactobacillales</taxon>
        <taxon>Lactobacillaceae</taxon>
        <taxon>Ligilactobacillus</taxon>
    </lineage>
</organism>
<dbReference type="Proteomes" id="UP000029488">
    <property type="component" value="Plasmid pMP1046B"/>
</dbReference>
<reference evidence="1 2" key="1">
    <citation type="journal article" date="2014" name="BMC Genomics">
        <title>Unusual genome complexity in Lactobacillus salivarius JCM1046.</title>
        <authorList>
            <person name="Raftis E.J."/>
            <person name="Forde B.M."/>
            <person name="Claesson M.J."/>
            <person name="O'Toole P.W."/>
        </authorList>
    </citation>
    <scope>NUCLEOTIDE SEQUENCE [LARGE SCALE GENOMIC DNA]</scope>
    <source>
        <strain evidence="1 2">JCM1046</strain>
        <plasmid evidence="1 2">pMP1046B</plasmid>
    </source>
</reference>
<name>A0A089QFW0_9LACO</name>
<proteinExistence type="predicted"/>
<evidence type="ECO:0000313" key="2">
    <source>
        <dbReference type="Proteomes" id="UP000029488"/>
    </source>
</evidence>
<evidence type="ECO:0000313" key="1">
    <source>
        <dbReference type="EMBL" id="AIR11640.1"/>
    </source>
</evidence>
<protein>
    <submittedName>
        <fullName evidence="1">Uncharacterized protein</fullName>
    </submittedName>
</protein>
<dbReference type="AlphaFoldDB" id="A0A089QFW0"/>
<dbReference type="EMBL" id="CP007648">
    <property type="protein sequence ID" value="AIR11640.1"/>
    <property type="molecule type" value="Genomic_DNA"/>
</dbReference>
<sequence>MMENNLFVATMLGCGTNDLDVFFGRLDKYEDTVFLHDEEFSYEKLIEETKFMFGSEYGFNDLMEALDCMAVDSALGQIEKSEKFNEFDDLVHESMQGWYNYADNNFYFDNEEELEKFDEWKEFSELLGL</sequence>
<accession>A0A089QFW0</accession>
<dbReference type="RefSeq" id="WP_148305457.1">
    <property type="nucleotide sequence ID" value="NZ_CP007648.1"/>
</dbReference>
<gene>
    <name evidence="1" type="ORF">LSJ_3020</name>
</gene>
<keyword evidence="1" id="KW-0614">Plasmid</keyword>
<geneLocation type="plasmid" evidence="1 2">
    <name>pMP1046B</name>
</geneLocation>